<dbReference type="EMBL" id="CP043026">
    <property type="protein sequence ID" value="QEH61527.1"/>
    <property type="molecule type" value="Genomic_DNA"/>
</dbReference>
<organism evidence="2 3">
    <name type="scientific">Spiroplasma chinense</name>
    <dbReference type="NCBI Taxonomy" id="216932"/>
    <lineage>
        <taxon>Bacteria</taxon>
        <taxon>Bacillati</taxon>
        <taxon>Mycoplasmatota</taxon>
        <taxon>Mollicutes</taxon>
        <taxon>Entomoplasmatales</taxon>
        <taxon>Spiroplasmataceae</taxon>
        <taxon>Spiroplasma</taxon>
    </lineage>
</organism>
<dbReference type="KEGG" id="schi:SCHIN_v1c03300"/>
<evidence type="ECO:0008006" key="4">
    <source>
        <dbReference type="Google" id="ProtNLM"/>
    </source>
</evidence>
<accession>A0A5B9Y5I5</accession>
<keyword evidence="1" id="KW-0472">Membrane</keyword>
<feature type="transmembrane region" description="Helical" evidence="1">
    <location>
        <begin position="38"/>
        <end position="62"/>
    </location>
</feature>
<protein>
    <recommendedName>
        <fullName evidence="4">DUF3137 domain-containing protein</fullName>
    </recommendedName>
</protein>
<keyword evidence="1" id="KW-1133">Transmembrane helix</keyword>
<sequence>MEEKNINYPFKEVVELENEIFDNKKILKRNSTTKSRSFLFWTYMVFFIFFVFIGGIIGIFAYLYSDPNRFMDHFWVFLIFIPLALLANIFPWTTVFLLRYRSFAKVNPPSVEEIIKKIDVKEIYNNVVKRNFNETDLRIDEIKQIKGVNDQYQYLLENKDVEFRDYEDLRRQKVFEEDEMLFTYKGEKYRFNNNYECQKKSYYSFGFAIFAFHIKSFFFNIPVSHEQENSRYNPLRWVAYGLPTLVRNYKYKVTITRLSDNKKVTINNVDYEKIMFNFDGCASLDEAKFIERKVKNNISFIISNMKKF</sequence>
<name>A0A5B9Y5I5_9MOLU</name>
<reference evidence="2 3" key="1">
    <citation type="submission" date="2019-08" db="EMBL/GenBank/DDBJ databases">
        <title>Complete genome sequence of Spiroplasma chinense CCH (DSM 19755).</title>
        <authorList>
            <person name="Shen H.-Y."/>
            <person name="Lin Y.-C."/>
            <person name="Chou L."/>
            <person name="Kuo C.-H."/>
        </authorList>
    </citation>
    <scope>NUCLEOTIDE SEQUENCE [LARGE SCALE GENOMIC DNA]</scope>
    <source>
        <strain evidence="2 3">CCH</strain>
    </source>
</reference>
<evidence type="ECO:0000313" key="2">
    <source>
        <dbReference type="EMBL" id="QEH61527.1"/>
    </source>
</evidence>
<dbReference type="RefSeq" id="WP_166507919.1">
    <property type="nucleotide sequence ID" value="NZ_CP043026.1"/>
</dbReference>
<evidence type="ECO:0000256" key="1">
    <source>
        <dbReference type="SAM" id="Phobius"/>
    </source>
</evidence>
<gene>
    <name evidence="2" type="ORF">SCHIN_v1c03300</name>
</gene>
<keyword evidence="1" id="KW-0812">Transmembrane</keyword>
<feature type="transmembrane region" description="Helical" evidence="1">
    <location>
        <begin position="202"/>
        <end position="221"/>
    </location>
</feature>
<dbReference type="AlphaFoldDB" id="A0A5B9Y5I5"/>
<proteinExistence type="predicted"/>
<feature type="transmembrane region" description="Helical" evidence="1">
    <location>
        <begin position="74"/>
        <end position="98"/>
    </location>
</feature>
<evidence type="ECO:0000313" key="3">
    <source>
        <dbReference type="Proteomes" id="UP000323144"/>
    </source>
</evidence>
<keyword evidence="3" id="KW-1185">Reference proteome</keyword>
<dbReference type="Proteomes" id="UP000323144">
    <property type="component" value="Chromosome"/>
</dbReference>